<evidence type="ECO:0000313" key="1">
    <source>
        <dbReference type="EMBL" id="SBV95339.1"/>
    </source>
</evidence>
<proteinExistence type="predicted"/>
<dbReference type="EMBL" id="FLUN01000001">
    <property type="protein sequence ID" value="SBV95339.1"/>
    <property type="molecule type" value="Genomic_DNA"/>
</dbReference>
<protein>
    <submittedName>
        <fullName evidence="1">Uncharacterized protein</fullName>
    </submittedName>
</protein>
<gene>
    <name evidence="1" type="ORF">KL86CLO1_10633</name>
</gene>
<accession>A0A212J7D0</accession>
<name>A0A212J7D0_9FIRM</name>
<reference evidence="1" key="1">
    <citation type="submission" date="2016-04" db="EMBL/GenBank/DDBJ databases">
        <authorList>
            <person name="Evans L.H."/>
            <person name="Alamgir A."/>
            <person name="Owens N."/>
            <person name="Weber N.D."/>
            <person name="Virtaneva K."/>
            <person name="Barbian K."/>
            <person name="Babar A."/>
            <person name="Rosenke K."/>
        </authorList>
    </citation>
    <scope>NUCLEOTIDE SEQUENCE</scope>
    <source>
        <strain evidence="1">86</strain>
    </source>
</reference>
<dbReference type="AlphaFoldDB" id="A0A212J7D0"/>
<organism evidence="1">
    <name type="scientific">uncultured Eubacteriales bacterium</name>
    <dbReference type="NCBI Taxonomy" id="172733"/>
    <lineage>
        <taxon>Bacteria</taxon>
        <taxon>Bacillati</taxon>
        <taxon>Bacillota</taxon>
        <taxon>Clostridia</taxon>
        <taxon>Eubacteriales</taxon>
        <taxon>environmental samples</taxon>
    </lineage>
</organism>
<sequence>MAKRVILGLGASTLLFVFVVANFTDRPSPYDKVYLPPEAVVTTDGNTLTVENNAEDGVVVLGFYAYLEREVRGKWYCVKEKEASLGMQAGGGVVSWDGAGRTFELNFLPLEPGTYRVVIPDSVWSVAGMLNPMGYTIGVEFMVK</sequence>